<evidence type="ECO:0000313" key="3">
    <source>
        <dbReference type="EMBL" id="MFD0690859.1"/>
    </source>
</evidence>
<organism evidence="3 4">
    <name type="scientific">Actinomadura fibrosa</name>
    <dbReference type="NCBI Taxonomy" id="111802"/>
    <lineage>
        <taxon>Bacteria</taxon>
        <taxon>Bacillati</taxon>
        <taxon>Actinomycetota</taxon>
        <taxon>Actinomycetes</taxon>
        <taxon>Streptosporangiales</taxon>
        <taxon>Thermomonosporaceae</taxon>
        <taxon>Actinomadura</taxon>
    </lineage>
</organism>
<keyword evidence="4" id="KW-1185">Reference proteome</keyword>
<accession>A0ABW2XZG7</accession>
<dbReference type="PROSITE" id="PS00134">
    <property type="entry name" value="TRYPSIN_HIS"/>
    <property type="match status" value="1"/>
</dbReference>
<dbReference type="Pfam" id="PF02983">
    <property type="entry name" value="Pro_Al_protease"/>
    <property type="match status" value="1"/>
</dbReference>
<dbReference type="RefSeq" id="WP_165502754.1">
    <property type="nucleotide sequence ID" value="NZ_CAACUY010000016.1"/>
</dbReference>
<dbReference type="SUPFAM" id="SSF50494">
    <property type="entry name" value="Trypsin-like serine proteases"/>
    <property type="match status" value="1"/>
</dbReference>
<dbReference type="Gene3D" id="2.40.10.10">
    <property type="entry name" value="Trypsin-like serine proteases"/>
    <property type="match status" value="2"/>
</dbReference>
<name>A0ABW2XZG7_9ACTN</name>
<dbReference type="InterPro" id="IPR004236">
    <property type="entry name" value="Pept_S1_alpha_lytic"/>
</dbReference>
<feature type="domain" description="Peptidase S1" evidence="1">
    <location>
        <begin position="245"/>
        <end position="421"/>
    </location>
</feature>
<sequence length="532" mass="55133">MRTSPLRSSLPALVLTLGVLLAGALPVAAPARASAPDPGGRVLLEPAPGVGERAARSTPAMLAALQRDLRLTRAQAITRLGRQHAADGVDARARRAAGRYLAGSWLNQDGSALMVAVTDPKAMAAVRAAGANPTLVAHRRGELETARLKLQAHAGKVPGTAAVHGWHIDPARNRLVVAFAKGAQRAAARWVAGAGVAAGLVAYEQSAGPQKATADVLGGDGYSNRVNGRACTAGFGVRPLAVADVLGTNGFVTAGHCLDRGNFVDLNGLLGQGAGRATQSSFPLPPPVTPSTRTFDRAFVQFNPGLGNQALPLVRSDAGTVPVLGSKAARVGDVVCSFGATSGYRCGPVVSTNENLLVEFRDEIRDLGQVTVLGLNQARFCSSGGDSGGPVITPGTGQAQGTVVSTTCTGVGATTTYQPINTTQLGLNVRLLTPGSAPASPPPVITAFFCESYGDYEYASYSCELYWDGGTEPDQVQVSSNGSQAKRVNDFDGHYVFLSGKCITYQDTYVSVSVFDDLGRRADGYQSSFCPR</sequence>
<dbReference type="Gene3D" id="3.30.300.50">
    <property type="match status" value="2"/>
</dbReference>
<reference evidence="4" key="1">
    <citation type="journal article" date="2019" name="Int. J. Syst. Evol. Microbiol.">
        <title>The Global Catalogue of Microorganisms (GCM) 10K type strain sequencing project: providing services to taxonomists for standard genome sequencing and annotation.</title>
        <authorList>
            <consortium name="The Broad Institute Genomics Platform"/>
            <consortium name="The Broad Institute Genome Sequencing Center for Infectious Disease"/>
            <person name="Wu L."/>
            <person name="Ma J."/>
        </authorList>
    </citation>
    <scope>NUCLEOTIDE SEQUENCE [LARGE SCALE GENOMIC DNA]</scope>
    <source>
        <strain evidence="4">JCM 9371</strain>
    </source>
</reference>
<dbReference type="InterPro" id="IPR035070">
    <property type="entry name" value="Streptogrisin_prodomain"/>
</dbReference>
<evidence type="ECO:0000259" key="1">
    <source>
        <dbReference type="Pfam" id="PF00089"/>
    </source>
</evidence>
<gene>
    <name evidence="3" type="ORF">ACFQZM_40655</name>
</gene>
<evidence type="ECO:0000259" key="2">
    <source>
        <dbReference type="Pfam" id="PF02983"/>
    </source>
</evidence>
<dbReference type="PROSITE" id="PS00135">
    <property type="entry name" value="TRYPSIN_SER"/>
    <property type="match status" value="1"/>
</dbReference>
<dbReference type="CDD" id="cd21112">
    <property type="entry name" value="alphaLP-like"/>
    <property type="match status" value="1"/>
</dbReference>
<dbReference type="EMBL" id="JBHTGP010000024">
    <property type="protein sequence ID" value="MFD0690859.1"/>
    <property type="molecule type" value="Genomic_DNA"/>
</dbReference>
<evidence type="ECO:0000313" key="4">
    <source>
        <dbReference type="Proteomes" id="UP001597063"/>
    </source>
</evidence>
<protein>
    <submittedName>
        <fullName evidence="3">S1 family peptidase</fullName>
    </submittedName>
</protein>
<feature type="domain" description="Peptidase S1A alpha-lytic prodomain" evidence="2">
    <location>
        <begin position="142"/>
        <end position="197"/>
    </location>
</feature>
<dbReference type="InterPro" id="IPR033116">
    <property type="entry name" value="TRYPSIN_SER"/>
</dbReference>
<dbReference type="Proteomes" id="UP001597063">
    <property type="component" value="Unassembled WGS sequence"/>
</dbReference>
<dbReference type="InterPro" id="IPR043504">
    <property type="entry name" value="Peptidase_S1_PA_chymotrypsin"/>
</dbReference>
<proteinExistence type="predicted"/>
<dbReference type="InterPro" id="IPR001254">
    <property type="entry name" value="Trypsin_dom"/>
</dbReference>
<comment type="caution">
    <text evidence="3">The sequence shown here is derived from an EMBL/GenBank/DDBJ whole genome shotgun (WGS) entry which is preliminary data.</text>
</comment>
<dbReference type="Pfam" id="PF00089">
    <property type="entry name" value="Trypsin"/>
    <property type="match status" value="1"/>
</dbReference>
<dbReference type="InterPro" id="IPR009003">
    <property type="entry name" value="Peptidase_S1_PA"/>
</dbReference>
<dbReference type="InterPro" id="IPR018114">
    <property type="entry name" value="TRYPSIN_HIS"/>
</dbReference>